<dbReference type="Gene3D" id="3.30.1370.10">
    <property type="entry name" value="K Homology domain, type 1"/>
    <property type="match status" value="1"/>
</dbReference>
<evidence type="ECO:0000256" key="14">
    <source>
        <dbReference type="PROSITE-ProRule" id="PRU00047"/>
    </source>
</evidence>
<dbReference type="AlphaFoldDB" id="A0A409VPL8"/>
<dbReference type="SMART" id="SM00322">
    <property type="entry name" value="KH"/>
    <property type="match status" value="1"/>
</dbReference>
<dbReference type="InterPro" id="IPR047086">
    <property type="entry name" value="SF1-HH_sf"/>
</dbReference>
<dbReference type="GO" id="GO:0000398">
    <property type="term" value="P:mRNA splicing, via spliceosome"/>
    <property type="evidence" value="ECO:0007669"/>
    <property type="project" value="UniProtKB-UniRule"/>
</dbReference>
<keyword evidence="11 16" id="KW-0508">mRNA splicing</keyword>
<evidence type="ECO:0000256" key="12">
    <source>
        <dbReference type="ARBA" id="ARBA00023242"/>
    </source>
</evidence>
<evidence type="ECO:0000256" key="9">
    <source>
        <dbReference type="ARBA" id="ARBA00022833"/>
    </source>
</evidence>
<keyword evidence="4 16" id="KW-0507">mRNA processing</keyword>
<organism evidence="19 20">
    <name type="scientific">Gymnopilus dilepis</name>
    <dbReference type="NCBI Taxonomy" id="231916"/>
    <lineage>
        <taxon>Eukaryota</taxon>
        <taxon>Fungi</taxon>
        <taxon>Dikarya</taxon>
        <taxon>Basidiomycota</taxon>
        <taxon>Agaricomycotina</taxon>
        <taxon>Agaricomycetes</taxon>
        <taxon>Agaricomycetidae</taxon>
        <taxon>Agaricales</taxon>
        <taxon>Agaricineae</taxon>
        <taxon>Hymenogastraceae</taxon>
        <taxon>Gymnopilus</taxon>
    </lineage>
</organism>
<dbReference type="PROSITE" id="PS50158">
    <property type="entry name" value="ZF_CCHC"/>
    <property type="match status" value="2"/>
</dbReference>
<protein>
    <recommendedName>
        <fullName evidence="3 16">Branchpoint-bridging protein</fullName>
    </recommendedName>
</protein>
<dbReference type="InterPro" id="IPR032570">
    <property type="entry name" value="SF1-HH"/>
</dbReference>
<accession>A0A409VPL8</accession>
<evidence type="ECO:0000256" key="16">
    <source>
        <dbReference type="RuleBase" id="RU367126"/>
    </source>
</evidence>
<dbReference type="InterPro" id="IPR055256">
    <property type="entry name" value="KH_1_KHDC4/BBP-like"/>
</dbReference>
<evidence type="ECO:0000256" key="15">
    <source>
        <dbReference type="PROSITE-ProRule" id="PRU00117"/>
    </source>
</evidence>
<evidence type="ECO:0000256" key="2">
    <source>
        <dbReference type="ARBA" id="ARBA00010382"/>
    </source>
</evidence>
<dbReference type="InterPro" id="IPR045071">
    <property type="entry name" value="BBP-like"/>
</dbReference>
<dbReference type="PANTHER" id="PTHR11208:SF45">
    <property type="entry name" value="SPLICING FACTOR 1"/>
    <property type="match status" value="1"/>
</dbReference>
<evidence type="ECO:0000256" key="17">
    <source>
        <dbReference type="SAM" id="MobiDB-lite"/>
    </source>
</evidence>
<name>A0A409VPL8_9AGAR</name>
<evidence type="ECO:0000259" key="18">
    <source>
        <dbReference type="PROSITE" id="PS50158"/>
    </source>
</evidence>
<dbReference type="InterPro" id="IPR036875">
    <property type="entry name" value="Znf_CCHC_sf"/>
</dbReference>
<dbReference type="OrthoDB" id="6777263at2759"/>
<dbReference type="Proteomes" id="UP000284706">
    <property type="component" value="Unassembled WGS sequence"/>
</dbReference>
<gene>
    <name evidence="19" type="ORF">CVT26_005754</name>
</gene>
<comment type="subcellular location">
    <subcellularLocation>
        <location evidence="1 16">Nucleus</location>
    </subcellularLocation>
</comment>
<keyword evidence="8 14" id="KW-0863">Zinc-finger</keyword>
<keyword evidence="12 16" id="KW-0539">Nucleus</keyword>
<dbReference type="CDD" id="cd02395">
    <property type="entry name" value="KH-I_BBP"/>
    <property type="match status" value="1"/>
</dbReference>
<dbReference type="GO" id="GO:0048024">
    <property type="term" value="P:regulation of mRNA splicing, via spliceosome"/>
    <property type="evidence" value="ECO:0007669"/>
    <property type="project" value="TreeGrafter"/>
</dbReference>
<reference evidence="19 20" key="1">
    <citation type="journal article" date="2018" name="Evol. Lett.">
        <title>Horizontal gene cluster transfer increased hallucinogenic mushroom diversity.</title>
        <authorList>
            <person name="Reynolds H.T."/>
            <person name="Vijayakumar V."/>
            <person name="Gluck-Thaler E."/>
            <person name="Korotkin H.B."/>
            <person name="Matheny P.B."/>
            <person name="Slot J.C."/>
        </authorList>
    </citation>
    <scope>NUCLEOTIDE SEQUENCE [LARGE SCALE GENOMIC DNA]</scope>
    <source>
        <strain evidence="19 20">SRW20</strain>
    </source>
</reference>
<feature type="domain" description="CCHC-type" evidence="18">
    <location>
        <begin position="349"/>
        <end position="362"/>
    </location>
</feature>
<evidence type="ECO:0000256" key="1">
    <source>
        <dbReference type="ARBA" id="ARBA00004123"/>
    </source>
</evidence>
<dbReference type="FunFam" id="4.10.60.10:FF:000030">
    <property type="entry name" value="Branchpoint-bridging protein"/>
    <property type="match status" value="1"/>
</dbReference>
<dbReference type="GO" id="GO:0008270">
    <property type="term" value="F:zinc ion binding"/>
    <property type="evidence" value="ECO:0007669"/>
    <property type="project" value="UniProtKB-UniRule"/>
</dbReference>
<dbReference type="InterPro" id="IPR004087">
    <property type="entry name" value="KH_dom"/>
</dbReference>
<dbReference type="GO" id="GO:0000243">
    <property type="term" value="C:commitment complex"/>
    <property type="evidence" value="ECO:0007669"/>
    <property type="project" value="UniProtKB-ARBA"/>
</dbReference>
<keyword evidence="10 15" id="KW-0694">RNA-binding</keyword>
<feature type="region of interest" description="Disordered" evidence="17">
    <location>
        <begin position="41"/>
        <end position="95"/>
    </location>
</feature>
<evidence type="ECO:0000256" key="10">
    <source>
        <dbReference type="ARBA" id="ARBA00022884"/>
    </source>
</evidence>
<comment type="function">
    <text evidence="13 16">Necessary for the splicing of pre-mRNA. Has a role in the recognition of the branch site (5'-UACUAAC-3'), the pyrimidine tract and the 3'-splice site at the 3'-end of introns.</text>
</comment>
<dbReference type="FunFam" id="3.30.1370.10:FF:000024">
    <property type="entry name" value="Branchpoint-bridging protein-like protein"/>
    <property type="match status" value="1"/>
</dbReference>
<dbReference type="InParanoid" id="A0A409VPL8"/>
<dbReference type="GO" id="GO:0003729">
    <property type="term" value="F:mRNA binding"/>
    <property type="evidence" value="ECO:0007669"/>
    <property type="project" value="TreeGrafter"/>
</dbReference>
<evidence type="ECO:0000256" key="5">
    <source>
        <dbReference type="ARBA" id="ARBA00022723"/>
    </source>
</evidence>
<keyword evidence="5 16" id="KW-0479">Metal-binding</keyword>
<dbReference type="SMART" id="SM00343">
    <property type="entry name" value="ZnF_C2HC"/>
    <property type="match status" value="2"/>
</dbReference>
<evidence type="ECO:0000256" key="8">
    <source>
        <dbReference type="ARBA" id="ARBA00022771"/>
    </source>
</evidence>
<dbReference type="Gene3D" id="4.10.60.10">
    <property type="entry name" value="Zinc finger, CCHC-type"/>
    <property type="match status" value="1"/>
</dbReference>
<keyword evidence="9 16" id="KW-0862">Zinc</keyword>
<comment type="similarity">
    <text evidence="2 16">Belongs to the BBP/SF1 family.</text>
</comment>
<feature type="compositionally biased region" description="Low complexity" evidence="17">
    <location>
        <begin position="46"/>
        <end position="62"/>
    </location>
</feature>
<evidence type="ECO:0000256" key="3">
    <source>
        <dbReference type="ARBA" id="ARBA00017984"/>
    </source>
</evidence>
<dbReference type="PROSITE" id="PS50084">
    <property type="entry name" value="KH_TYPE_1"/>
    <property type="match status" value="1"/>
</dbReference>
<dbReference type="Gene3D" id="6.10.140.1790">
    <property type="match status" value="1"/>
</dbReference>
<evidence type="ECO:0000256" key="6">
    <source>
        <dbReference type="ARBA" id="ARBA00022728"/>
    </source>
</evidence>
<keyword evidence="7" id="KW-0677">Repeat</keyword>
<dbReference type="InterPro" id="IPR001878">
    <property type="entry name" value="Znf_CCHC"/>
</dbReference>
<evidence type="ECO:0000313" key="19">
    <source>
        <dbReference type="EMBL" id="PPQ68221.1"/>
    </source>
</evidence>
<feature type="compositionally biased region" description="Basic and acidic residues" evidence="17">
    <location>
        <begin position="74"/>
        <end position="94"/>
    </location>
</feature>
<proteinExistence type="inferred from homology"/>
<feature type="domain" description="CCHC-type" evidence="18">
    <location>
        <begin position="324"/>
        <end position="339"/>
    </location>
</feature>
<dbReference type="Pfam" id="PF22675">
    <property type="entry name" value="KH-I_KHDC4-BBP"/>
    <property type="match status" value="1"/>
</dbReference>
<keyword evidence="20" id="KW-1185">Reference proteome</keyword>
<feature type="region of interest" description="Disordered" evidence="17">
    <location>
        <begin position="180"/>
        <end position="202"/>
    </location>
</feature>
<comment type="caution">
    <text evidence="19">The sequence shown here is derived from an EMBL/GenBank/DDBJ whole genome shotgun (WGS) entry which is preliminary data.</text>
</comment>
<dbReference type="EMBL" id="NHYE01005600">
    <property type="protein sequence ID" value="PPQ68221.1"/>
    <property type="molecule type" value="Genomic_DNA"/>
</dbReference>
<sequence length="499" mass="55349">MWKPATRQITGTNDGMFFSEFLLRNERLIFPPISSVPLGQRRRFGPAPADDAPAPQLAQPSPSVYPKSYNQEESPGKRGRDESPRRSRWGEAKTEIPGLPTAISAAGVSQAQLDNYAIHLRLEEINRKLRLNDFIPPERERSPSPPPTYDAHGRRTNTREVRYRKKLEDERIRLVDRAMKNDPNFRPPVEYHQQKRSQRPSEKVYIPVKEFPEINFFGLLVGPRGNSLKKMERESGAKISIRGKGSVKEGKARPDQFADDAEEDLHCLVLADSEEKVAACVKMINKVIETAASTPEGQNDHKRNQLRELAALNGTLRDDENQICQNCGGVGHRKYDCPEQRNFTANIICRVCGSAGHMARDCTVNKDPNAQAVSINGPSSSLTRTGFDSEYASLMAELGENAGSGDPGKSPWDAPSMGHDITAGGSNIPPWRRPEVWQQPANNNMQQQGYRPPQAGYGAGYGAGGAYAAGGQWAGYPGGYQQPQDYANYSQYYSGQYAQ</sequence>
<dbReference type="Pfam" id="PF16275">
    <property type="entry name" value="SF1-HH"/>
    <property type="match status" value="1"/>
</dbReference>
<dbReference type="PANTHER" id="PTHR11208">
    <property type="entry name" value="RNA-BINDING PROTEIN RELATED"/>
    <property type="match status" value="1"/>
</dbReference>
<evidence type="ECO:0000256" key="13">
    <source>
        <dbReference type="ARBA" id="ARBA00053279"/>
    </source>
</evidence>
<dbReference type="GO" id="GO:0005829">
    <property type="term" value="C:cytosol"/>
    <property type="evidence" value="ECO:0007669"/>
    <property type="project" value="UniProtKB-ARBA"/>
</dbReference>
<evidence type="ECO:0000256" key="11">
    <source>
        <dbReference type="ARBA" id="ARBA00023187"/>
    </source>
</evidence>
<dbReference type="FunCoup" id="A0A409VPL8">
    <property type="interactions" value="629"/>
</dbReference>
<evidence type="ECO:0000256" key="7">
    <source>
        <dbReference type="ARBA" id="ARBA00022737"/>
    </source>
</evidence>
<dbReference type="InterPro" id="IPR036612">
    <property type="entry name" value="KH_dom_type_1_sf"/>
</dbReference>
<dbReference type="SUPFAM" id="SSF54791">
    <property type="entry name" value="Eukaryotic type KH-domain (KH-domain type I)"/>
    <property type="match status" value="1"/>
</dbReference>
<feature type="region of interest" description="Disordered" evidence="17">
    <location>
        <begin position="135"/>
        <end position="157"/>
    </location>
</feature>
<keyword evidence="6 16" id="KW-0747">Spliceosome</keyword>
<dbReference type="SUPFAM" id="SSF57756">
    <property type="entry name" value="Retrovirus zinc finger-like domains"/>
    <property type="match status" value="1"/>
</dbReference>
<dbReference type="Pfam" id="PF00098">
    <property type="entry name" value="zf-CCHC"/>
    <property type="match status" value="2"/>
</dbReference>
<feature type="region of interest" description="Disordered" evidence="17">
    <location>
        <begin position="399"/>
        <end position="435"/>
    </location>
</feature>
<dbReference type="STRING" id="231916.A0A409VPL8"/>
<evidence type="ECO:0000313" key="20">
    <source>
        <dbReference type="Proteomes" id="UP000284706"/>
    </source>
</evidence>
<evidence type="ECO:0000256" key="4">
    <source>
        <dbReference type="ARBA" id="ARBA00022664"/>
    </source>
</evidence>
<dbReference type="GO" id="GO:0045131">
    <property type="term" value="F:pre-mRNA branch point binding"/>
    <property type="evidence" value="ECO:0007669"/>
    <property type="project" value="UniProtKB-UniRule"/>
</dbReference>